<dbReference type="EMBL" id="CM001196">
    <property type="protein sequence ID" value="EGP91530.1"/>
    <property type="molecule type" value="Genomic_DNA"/>
</dbReference>
<evidence type="ECO:0000313" key="2">
    <source>
        <dbReference type="Proteomes" id="UP000008062"/>
    </source>
</evidence>
<dbReference type="Proteomes" id="UP000008062">
    <property type="component" value="Chromosome 1"/>
</dbReference>
<proteinExistence type="predicted"/>
<dbReference type="RefSeq" id="XP_003856554.1">
    <property type="nucleotide sequence ID" value="XM_003856506.1"/>
</dbReference>
<protein>
    <submittedName>
        <fullName evidence="1">Uncharacterized protein</fullName>
    </submittedName>
</protein>
<dbReference type="InParanoid" id="F9X0E7"/>
<reference evidence="1 2" key="1">
    <citation type="journal article" date="2011" name="PLoS Genet.">
        <title>Finished genome of the fungal wheat pathogen Mycosphaerella graminicola reveals dispensome structure, chromosome plasticity, and stealth pathogenesis.</title>
        <authorList>
            <person name="Goodwin S.B."/>
            <person name="Ben M'barek S."/>
            <person name="Dhillon B."/>
            <person name="Wittenberg A.H.J."/>
            <person name="Crane C.F."/>
            <person name="Hane J.K."/>
            <person name="Foster A.J."/>
            <person name="Van der Lee T.A.J."/>
            <person name="Grimwood J."/>
            <person name="Aerts A."/>
            <person name="Antoniw J."/>
            <person name="Bailey A."/>
            <person name="Bluhm B."/>
            <person name="Bowler J."/>
            <person name="Bristow J."/>
            <person name="van der Burgt A."/>
            <person name="Canto-Canche B."/>
            <person name="Churchill A.C.L."/>
            <person name="Conde-Ferraez L."/>
            <person name="Cools H.J."/>
            <person name="Coutinho P.M."/>
            <person name="Csukai M."/>
            <person name="Dehal P."/>
            <person name="De Wit P."/>
            <person name="Donzelli B."/>
            <person name="van de Geest H.C."/>
            <person name="van Ham R.C.H.J."/>
            <person name="Hammond-Kosack K.E."/>
            <person name="Henrissat B."/>
            <person name="Kilian A."/>
            <person name="Kobayashi A.K."/>
            <person name="Koopmann E."/>
            <person name="Kourmpetis Y."/>
            <person name="Kuzniar A."/>
            <person name="Lindquist E."/>
            <person name="Lombard V."/>
            <person name="Maliepaard C."/>
            <person name="Martins N."/>
            <person name="Mehrabi R."/>
            <person name="Nap J.P.H."/>
            <person name="Ponomarenko A."/>
            <person name="Rudd J.J."/>
            <person name="Salamov A."/>
            <person name="Schmutz J."/>
            <person name="Schouten H.J."/>
            <person name="Shapiro H."/>
            <person name="Stergiopoulos I."/>
            <person name="Torriani S.F.F."/>
            <person name="Tu H."/>
            <person name="de Vries R.P."/>
            <person name="Waalwijk C."/>
            <person name="Ware S.B."/>
            <person name="Wiebenga A."/>
            <person name="Zwiers L.-H."/>
            <person name="Oliver R.P."/>
            <person name="Grigoriev I.V."/>
            <person name="Kema G.H.J."/>
        </authorList>
    </citation>
    <scope>NUCLEOTIDE SEQUENCE [LARGE SCALE GENOMIC DNA]</scope>
    <source>
        <strain evidence="2">CBS 115943 / IPO323</strain>
    </source>
</reference>
<name>F9X0E7_ZYMTI</name>
<evidence type="ECO:0000313" key="1">
    <source>
        <dbReference type="EMBL" id="EGP91530.1"/>
    </source>
</evidence>
<sequence>MPVYLPCCQKLSSSDRPVVIFNQSNLYDAADLAKEIQEPPWVLLTRLGVEELATRVQRVNASDWKPWCVVVGTQGHG</sequence>
<dbReference type="HOGENOM" id="CLU_2639999_0_0_1"/>
<accession>F9X0E7</accession>
<organism evidence="1 2">
    <name type="scientific">Zymoseptoria tritici (strain CBS 115943 / IPO323)</name>
    <name type="common">Speckled leaf blotch fungus</name>
    <name type="synonym">Septoria tritici</name>
    <dbReference type="NCBI Taxonomy" id="336722"/>
    <lineage>
        <taxon>Eukaryota</taxon>
        <taxon>Fungi</taxon>
        <taxon>Dikarya</taxon>
        <taxon>Ascomycota</taxon>
        <taxon>Pezizomycotina</taxon>
        <taxon>Dothideomycetes</taxon>
        <taxon>Dothideomycetidae</taxon>
        <taxon>Mycosphaerellales</taxon>
        <taxon>Mycosphaerellaceae</taxon>
        <taxon>Zymoseptoria</taxon>
    </lineage>
</organism>
<dbReference type="AlphaFoldDB" id="F9X0E7"/>
<gene>
    <name evidence="1" type="ORF">MYCGRDRAFT_102753</name>
</gene>
<keyword evidence="2" id="KW-1185">Reference proteome</keyword>
<dbReference type="GeneID" id="13395263"/>
<dbReference type="KEGG" id="ztr:MYCGRDRAFT_102753"/>